<dbReference type="GO" id="GO:0033554">
    <property type="term" value="P:cellular response to stress"/>
    <property type="evidence" value="ECO:0007669"/>
    <property type="project" value="TreeGrafter"/>
</dbReference>
<keyword evidence="6" id="KW-1185">Reference proteome</keyword>
<dbReference type="PANTHER" id="PTHR10681">
    <property type="entry name" value="THIOREDOXIN PEROXIDASE"/>
    <property type="match status" value="1"/>
</dbReference>
<dbReference type="Gene3D" id="3.30.1020.10">
    <property type="entry name" value="Antioxidant, Horf6, Chain A, domain2"/>
    <property type="match status" value="1"/>
</dbReference>
<comment type="function">
    <text evidence="3">Thiol-specific peroxidase that catalyzes the reduction of hydrogen peroxide and organic hydroperoxides to water and alcohols, respectively. Plays a role in cell protection against oxidative stress by detoxifying peroxides.</text>
</comment>
<dbReference type="SUPFAM" id="SSF52833">
    <property type="entry name" value="Thioredoxin-like"/>
    <property type="match status" value="1"/>
</dbReference>
<evidence type="ECO:0000313" key="5">
    <source>
        <dbReference type="EMBL" id="TWH83772.1"/>
    </source>
</evidence>
<dbReference type="InterPro" id="IPR050217">
    <property type="entry name" value="Peroxiredoxin"/>
</dbReference>
<proteinExistence type="inferred from homology"/>
<organism evidence="5 6">
    <name type="scientific">Sedimentibacter saalensis</name>
    <dbReference type="NCBI Taxonomy" id="130788"/>
    <lineage>
        <taxon>Bacteria</taxon>
        <taxon>Bacillati</taxon>
        <taxon>Bacillota</taxon>
        <taxon>Tissierellia</taxon>
        <taxon>Sedimentibacter</taxon>
    </lineage>
</organism>
<evidence type="ECO:0000256" key="3">
    <source>
        <dbReference type="ARBA" id="ARBA00037420"/>
    </source>
</evidence>
<keyword evidence="2" id="KW-0560">Oxidoreductase</keyword>
<dbReference type="PROSITE" id="PS51352">
    <property type="entry name" value="THIOREDOXIN_2"/>
    <property type="match status" value="1"/>
</dbReference>
<name>A0A562JKD8_9FIRM</name>
<sequence length="233" mass="26549">MSTNFEEHIIPGCITIGRIAPDFTTLSTEGTITLSQYRGKWVVLVSEPGDFAATSTTSLLAFTNHYEEFVKRNVQVLAVTIDNNFANIEWKKNIVDTYGIIIPFPLLEDRDAEIARKYGMVNPDKIYEESVRDLFIISPEGRIRAILTYPSSCGRNTYEVLRIIDSLQLTQAYNVYTPSNWMPGDPVMLPTTNDFNEAMRRLQEEGLYCTNWYNCFVDYYSLGNTTSDSTINL</sequence>
<dbReference type="InterPro" id="IPR036249">
    <property type="entry name" value="Thioredoxin-like_sf"/>
</dbReference>
<gene>
    <name evidence="5" type="ORF">LY60_00384</name>
</gene>
<dbReference type="RefSeq" id="WP_170226075.1">
    <property type="nucleotide sequence ID" value="NZ_DAMBUX010000009.1"/>
</dbReference>
<evidence type="ECO:0000256" key="2">
    <source>
        <dbReference type="ARBA" id="ARBA00023002"/>
    </source>
</evidence>
<evidence type="ECO:0000259" key="4">
    <source>
        <dbReference type="PROSITE" id="PS51352"/>
    </source>
</evidence>
<dbReference type="Gene3D" id="3.40.30.10">
    <property type="entry name" value="Glutaredoxin"/>
    <property type="match status" value="1"/>
</dbReference>
<dbReference type="GO" id="GO:0008379">
    <property type="term" value="F:thioredoxin peroxidase activity"/>
    <property type="evidence" value="ECO:0007669"/>
    <property type="project" value="TreeGrafter"/>
</dbReference>
<dbReference type="GO" id="GO:0005829">
    <property type="term" value="C:cytosol"/>
    <property type="evidence" value="ECO:0007669"/>
    <property type="project" value="TreeGrafter"/>
</dbReference>
<dbReference type="InterPro" id="IPR013766">
    <property type="entry name" value="Thioredoxin_domain"/>
</dbReference>
<evidence type="ECO:0000313" key="6">
    <source>
        <dbReference type="Proteomes" id="UP000315343"/>
    </source>
</evidence>
<reference evidence="5 6" key="1">
    <citation type="submission" date="2019-07" db="EMBL/GenBank/DDBJ databases">
        <title>Genomic Encyclopedia of Type Strains, Phase I: the one thousand microbial genomes (KMG-I) project.</title>
        <authorList>
            <person name="Kyrpides N."/>
        </authorList>
    </citation>
    <scope>NUCLEOTIDE SEQUENCE [LARGE SCALE GENOMIC DNA]</scope>
    <source>
        <strain evidence="5 6">DSM 13558</strain>
    </source>
</reference>
<protein>
    <submittedName>
        <fullName evidence="5">Peroxiredoxin (Alkyl hydroperoxide reductase subunit C)</fullName>
    </submittedName>
</protein>
<dbReference type="EMBL" id="VLKH01000001">
    <property type="protein sequence ID" value="TWH83772.1"/>
    <property type="molecule type" value="Genomic_DNA"/>
</dbReference>
<dbReference type="InterPro" id="IPR000866">
    <property type="entry name" value="AhpC/TSA"/>
</dbReference>
<feature type="domain" description="Thioredoxin" evidence="4">
    <location>
        <begin position="14"/>
        <end position="169"/>
    </location>
</feature>
<dbReference type="GO" id="GO:0042744">
    <property type="term" value="P:hydrogen peroxide catabolic process"/>
    <property type="evidence" value="ECO:0007669"/>
    <property type="project" value="TreeGrafter"/>
</dbReference>
<comment type="similarity">
    <text evidence="1">Belongs to the peroxiredoxin family. AhpC/Prx1 subfamily.</text>
</comment>
<comment type="caution">
    <text evidence="5">The sequence shown here is derived from an EMBL/GenBank/DDBJ whole genome shotgun (WGS) entry which is preliminary data.</text>
</comment>
<dbReference type="PIRSF" id="PIRSF000239">
    <property type="entry name" value="AHPC"/>
    <property type="match status" value="1"/>
</dbReference>
<dbReference type="GO" id="GO:0006979">
    <property type="term" value="P:response to oxidative stress"/>
    <property type="evidence" value="ECO:0007669"/>
    <property type="project" value="TreeGrafter"/>
</dbReference>
<dbReference type="GO" id="GO:0045454">
    <property type="term" value="P:cell redox homeostasis"/>
    <property type="evidence" value="ECO:0007669"/>
    <property type="project" value="TreeGrafter"/>
</dbReference>
<dbReference type="PANTHER" id="PTHR10681:SF128">
    <property type="entry name" value="THIOREDOXIN-DEPENDENT PEROXIDE REDUCTASE, MITOCHONDRIAL"/>
    <property type="match status" value="1"/>
</dbReference>
<accession>A0A562JKD8</accession>
<dbReference type="Pfam" id="PF00578">
    <property type="entry name" value="AhpC-TSA"/>
    <property type="match status" value="1"/>
</dbReference>
<dbReference type="Pfam" id="PF10417">
    <property type="entry name" value="1-cysPrx_C"/>
    <property type="match status" value="1"/>
</dbReference>
<dbReference type="Proteomes" id="UP000315343">
    <property type="component" value="Unassembled WGS sequence"/>
</dbReference>
<dbReference type="AlphaFoldDB" id="A0A562JKD8"/>
<dbReference type="InterPro" id="IPR024706">
    <property type="entry name" value="Peroxiredoxin_AhpC-typ"/>
</dbReference>
<dbReference type="InterPro" id="IPR019479">
    <property type="entry name" value="Peroxiredoxin_C"/>
</dbReference>
<evidence type="ECO:0000256" key="1">
    <source>
        <dbReference type="ARBA" id="ARBA00009796"/>
    </source>
</evidence>